<sequence length="205" mass="22365">MRIPTTLTLMALLALPAAGGAQQGDERLYRPPGNQPEAIIYRDQNYSGPAVAVQRDEVDLGLAWSVNSIRINRGSWQICTGRNFSGRCDTITASSPFITKNYRRIVSMRPVNTGGPYPPTRPEPPIRPEPQQSLRGMGAEFFPAPRQNGQRVFACPSGSATANCAARTADNFCRQAGWNGSKSEALQTESRRVYLADVLCTTSGF</sequence>
<organism evidence="5 6">
    <name type="scientific">Sphingobium boeckii</name>
    <dbReference type="NCBI Taxonomy" id="1082345"/>
    <lineage>
        <taxon>Bacteria</taxon>
        <taxon>Pseudomonadati</taxon>
        <taxon>Pseudomonadota</taxon>
        <taxon>Alphaproteobacteria</taxon>
        <taxon>Sphingomonadales</taxon>
        <taxon>Sphingomonadaceae</taxon>
        <taxon>Sphingobium</taxon>
    </lineage>
</organism>
<evidence type="ECO:0000256" key="2">
    <source>
        <dbReference type="ARBA" id="ARBA00022737"/>
    </source>
</evidence>
<keyword evidence="2" id="KW-0677">Repeat</keyword>
<keyword evidence="6" id="KW-1185">Reference proteome</keyword>
<keyword evidence="3" id="KW-0732">Signal</keyword>
<feature type="chain" id="PRO_5030835908" description="Beta/gamma crystallin 'Greek key' domain-containing protein" evidence="3">
    <location>
        <begin position="24"/>
        <end position="205"/>
    </location>
</feature>
<reference evidence="5 6" key="1">
    <citation type="submission" date="2020-08" db="EMBL/GenBank/DDBJ databases">
        <title>Genomic Encyclopedia of Type Strains, Phase IV (KMG-IV): sequencing the most valuable type-strain genomes for metagenomic binning, comparative biology and taxonomic classification.</title>
        <authorList>
            <person name="Goeker M."/>
        </authorList>
    </citation>
    <scope>NUCLEOTIDE SEQUENCE [LARGE SCALE GENOMIC DNA]</scope>
    <source>
        <strain evidence="5 6">DSM 25079</strain>
    </source>
</reference>
<gene>
    <name evidence="5" type="ORF">FHS49_003689</name>
</gene>
<dbReference type="SUPFAM" id="SSF49695">
    <property type="entry name" value="gamma-Crystallin-like"/>
    <property type="match status" value="1"/>
</dbReference>
<dbReference type="Gene3D" id="2.60.20.10">
    <property type="entry name" value="Crystallins"/>
    <property type="match status" value="1"/>
</dbReference>
<evidence type="ECO:0000313" key="6">
    <source>
        <dbReference type="Proteomes" id="UP000549617"/>
    </source>
</evidence>
<accession>A0A7W9EFV3</accession>
<evidence type="ECO:0000256" key="3">
    <source>
        <dbReference type="SAM" id="SignalP"/>
    </source>
</evidence>
<dbReference type="RefSeq" id="WP_184021660.1">
    <property type="nucleotide sequence ID" value="NZ_JACIJC010000006.1"/>
</dbReference>
<dbReference type="PROSITE" id="PS50915">
    <property type="entry name" value="CRYSTALLIN_BETA_GAMMA"/>
    <property type="match status" value="1"/>
</dbReference>
<evidence type="ECO:0000313" key="5">
    <source>
        <dbReference type="EMBL" id="MBB5687647.1"/>
    </source>
</evidence>
<proteinExistence type="inferred from homology"/>
<feature type="domain" description="Beta/gamma crystallin 'Greek key'" evidence="4">
    <location>
        <begin position="36"/>
        <end position="73"/>
    </location>
</feature>
<dbReference type="AlphaFoldDB" id="A0A7W9EFV3"/>
<feature type="signal peptide" evidence="3">
    <location>
        <begin position="1"/>
        <end position="23"/>
    </location>
</feature>
<comment type="similarity">
    <text evidence="1">Belongs to the beta/gamma-crystallin family.</text>
</comment>
<dbReference type="InterPro" id="IPR001064">
    <property type="entry name" value="Beta/gamma_crystallin"/>
</dbReference>
<comment type="caution">
    <text evidence="5">The sequence shown here is derived from an EMBL/GenBank/DDBJ whole genome shotgun (WGS) entry which is preliminary data.</text>
</comment>
<name>A0A7W9EFV3_9SPHN</name>
<evidence type="ECO:0000256" key="1">
    <source>
        <dbReference type="ARBA" id="ARBA00009646"/>
    </source>
</evidence>
<dbReference type="EMBL" id="JACIJC010000006">
    <property type="protein sequence ID" value="MBB5687647.1"/>
    <property type="molecule type" value="Genomic_DNA"/>
</dbReference>
<protein>
    <recommendedName>
        <fullName evidence="4">Beta/gamma crystallin 'Greek key' domain-containing protein</fullName>
    </recommendedName>
</protein>
<dbReference type="Proteomes" id="UP000549617">
    <property type="component" value="Unassembled WGS sequence"/>
</dbReference>
<dbReference type="InterPro" id="IPR011024">
    <property type="entry name" value="G_crystallin-like"/>
</dbReference>
<evidence type="ECO:0000259" key="4">
    <source>
        <dbReference type="PROSITE" id="PS50915"/>
    </source>
</evidence>